<evidence type="ECO:0000313" key="11">
    <source>
        <dbReference type="Proteomes" id="UP001148125"/>
    </source>
</evidence>
<feature type="binding site" evidence="8">
    <location>
        <position position="81"/>
    </location>
    <ligand>
        <name>substrate</name>
    </ligand>
</feature>
<evidence type="ECO:0000256" key="1">
    <source>
        <dbReference type="ARBA" id="ARBA00022485"/>
    </source>
</evidence>
<evidence type="ECO:0000256" key="6">
    <source>
        <dbReference type="ARBA" id="ARBA00023014"/>
    </source>
</evidence>
<evidence type="ECO:0000256" key="5">
    <source>
        <dbReference type="ARBA" id="ARBA00023004"/>
    </source>
</evidence>
<sequence>MSNKIPVIEIFGPTIQGEGMIVGRKTMFVRTAGCDYRCSWCDSAFTWDGSAKDQIQKMSADQIYAELKNIGGDRFDHVTISGGNPALYASIDELIDILQSNHIQIGLETQGSKWQDWFTKVDDLTISPKPPSSEMETNFEVLDEIIDQLKKDHRLEDHVSLKVVVFNDDDFNYAKDVHLRYKEIPFFLQVGNEDLQDIEPTELMKKLIGSYEHLIEKVIASRELNEVKVLPQLHTLLWGNKRGV</sequence>
<evidence type="ECO:0000259" key="9">
    <source>
        <dbReference type="PROSITE" id="PS51918"/>
    </source>
</evidence>
<dbReference type="InterPro" id="IPR024924">
    <property type="entry name" value="7-CO-7-deazaguanine_synth-like"/>
</dbReference>
<comment type="cofactor">
    <cofactor evidence="8">
        <name>[4Fe-4S] cluster</name>
        <dbReference type="ChEBI" id="CHEBI:49883"/>
    </cofactor>
    <text evidence="8">Binds 1 [4Fe-4S] cluster. The cluster is coordinated with 3 cysteines and an exchangeable S-adenosyl-L-methionine.</text>
</comment>
<keyword evidence="2 8" id="KW-0949">S-adenosyl-L-methionine</keyword>
<feature type="binding site" evidence="8">
    <location>
        <begin position="127"/>
        <end position="129"/>
    </location>
    <ligand>
        <name>S-adenosyl-L-methionine</name>
        <dbReference type="ChEBI" id="CHEBI:59789"/>
    </ligand>
</feature>
<comment type="pathway">
    <text evidence="8">Purine metabolism; 7-cyano-7-deazaguanine biosynthesis.</text>
</comment>
<evidence type="ECO:0000256" key="3">
    <source>
        <dbReference type="ARBA" id="ARBA00022723"/>
    </source>
</evidence>
<dbReference type="Proteomes" id="UP001148125">
    <property type="component" value="Unassembled WGS sequence"/>
</dbReference>
<dbReference type="EMBL" id="JAOTPO010000018">
    <property type="protein sequence ID" value="MDE5415624.1"/>
    <property type="molecule type" value="Genomic_DNA"/>
</dbReference>
<dbReference type="EC" id="4.3.99.3" evidence="8"/>
<feature type="binding site" evidence="8">
    <location>
        <begin position="15"/>
        <end position="17"/>
    </location>
    <ligand>
        <name>substrate</name>
    </ligand>
</feature>
<dbReference type="InterPro" id="IPR017742">
    <property type="entry name" value="Deazaguanine_synth"/>
</dbReference>
<dbReference type="Pfam" id="PF04055">
    <property type="entry name" value="Radical_SAM"/>
    <property type="match status" value="1"/>
</dbReference>
<feature type="binding site" evidence="8">
    <location>
        <position position="38"/>
    </location>
    <ligand>
        <name>[4Fe-4S] cluster</name>
        <dbReference type="ChEBI" id="CHEBI:49883"/>
        <note>4Fe-4S-S-AdoMet</note>
    </ligand>
</feature>
<feature type="domain" description="Radical SAM core" evidence="9">
    <location>
        <begin position="21"/>
        <end position="240"/>
    </location>
</feature>
<keyword evidence="1 8" id="KW-0004">4Fe-4S</keyword>
<comment type="caution">
    <text evidence="10">The sequence shown here is derived from an EMBL/GenBank/DDBJ whole genome shotgun (WGS) entry which is preliminary data.</text>
</comment>
<evidence type="ECO:0000313" key="10">
    <source>
        <dbReference type="EMBL" id="MDE5415624.1"/>
    </source>
</evidence>
<feature type="binding site" evidence="8">
    <location>
        <begin position="40"/>
        <end position="42"/>
    </location>
    <ligand>
        <name>S-adenosyl-L-methionine</name>
        <dbReference type="ChEBI" id="CHEBI:59789"/>
    </ligand>
</feature>
<comment type="function">
    <text evidence="8">Catalyzes the complex heterocyclic radical-mediated conversion of 6-carboxy-5,6,7,8-tetrahydropterin (CPH4) to 7-carboxy-7-deazaguanine (CDG), a step common to the biosynthetic pathways of all 7-deazapurine-containing compounds.</text>
</comment>
<keyword evidence="7 8" id="KW-0456">Lyase</keyword>
<comment type="subunit">
    <text evidence="8">Homodimer.</text>
</comment>
<dbReference type="SFLD" id="SFLDF00300">
    <property type="entry name" value="7-carboxy-7-deazaguanine_synth"/>
    <property type="match status" value="1"/>
</dbReference>
<feature type="binding site" evidence="8">
    <location>
        <position position="34"/>
    </location>
    <ligand>
        <name>[4Fe-4S] cluster</name>
        <dbReference type="ChEBI" id="CHEBI:49883"/>
        <note>4Fe-4S-S-AdoMet</note>
    </ligand>
</feature>
<feature type="binding site" evidence="8">
    <location>
        <position position="43"/>
    </location>
    <ligand>
        <name>Mg(2+)</name>
        <dbReference type="ChEBI" id="CHEBI:18420"/>
    </ligand>
</feature>
<dbReference type="HAMAP" id="MF_00917">
    <property type="entry name" value="QueE"/>
    <property type="match status" value="1"/>
</dbReference>
<feature type="binding site" evidence="8">
    <location>
        <position position="83"/>
    </location>
    <ligand>
        <name>S-adenosyl-L-methionine</name>
        <dbReference type="ChEBI" id="CHEBI:59789"/>
    </ligand>
</feature>
<comment type="caution">
    <text evidence="8">Lacks conserved residue(s) required for the propagation of feature annotation.</text>
</comment>
<reference evidence="10" key="1">
    <citation type="submission" date="2024-05" db="EMBL/GenBank/DDBJ databases">
        <title>Alkalihalobacillus sp. strain MEB203 novel alkaliphilic bacterium from Lonar Lake, India.</title>
        <authorList>
            <person name="Joshi A."/>
            <person name="Thite S."/>
            <person name="Mengade P."/>
        </authorList>
    </citation>
    <scope>NUCLEOTIDE SEQUENCE</scope>
    <source>
        <strain evidence="10">MEB 203</strain>
    </source>
</reference>
<keyword evidence="11" id="KW-1185">Reference proteome</keyword>
<dbReference type="CDD" id="cd01335">
    <property type="entry name" value="Radical_SAM"/>
    <property type="match status" value="1"/>
</dbReference>
<feature type="binding site" evidence="8">
    <location>
        <position position="30"/>
    </location>
    <ligand>
        <name>substrate</name>
    </ligand>
</feature>
<keyword evidence="3 8" id="KW-0479">Metal-binding</keyword>
<dbReference type="Gene3D" id="3.20.20.70">
    <property type="entry name" value="Aldolase class I"/>
    <property type="match status" value="1"/>
</dbReference>
<dbReference type="PROSITE" id="PS51918">
    <property type="entry name" value="RADICAL_SAM"/>
    <property type="match status" value="1"/>
</dbReference>
<proteinExistence type="inferred from homology"/>
<dbReference type="SFLD" id="SFLDS00029">
    <property type="entry name" value="Radical_SAM"/>
    <property type="match status" value="1"/>
</dbReference>
<keyword evidence="5 8" id="KW-0408">Iron</keyword>
<protein>
    <recommendedName>
        <fullName evidence="8">7-carboxy-7-deazaguanine synthase</fullName>
        <shortName evidence="8">CDG synthase</shortName>
        <ecNumber evidence="8">4.3.99.3</ecNumber>
    </recommendedName>
    <alternativeName>
        <fullName evidence="8">Queuosine biosynthesis protein QueE</fullName>
    </alternativeName>
</protein>
<keyword evidence="8" id="KW-0671">Queuosine biosynthesis</keyword>
<evidence type="ECO:0000256" key="4">
    <source>
        <dbReference type="ARBA" id="ARBA00022842"/>
    </source>
</evidence>
<dbReference type="PANTHER" id="PTHR42836">
    <property type="entry name" value="7-CARBOXY-7-DEAZAGUANINE SYNTHASE"/>
    <property type="match status" value="1"/>
</dbReference>
<dbReference type="NCBIfam" id="TIGR03365">
    <property type="entry name" value="Bsubt_queE"/>
    <property type="match status" value="1"/>
</dbReference>
<comment type="cofactor">
    <cofactor evidence="8">
        <name>Mg(2+)</name>
        <dbReference type="ChEBI" id="CHEBI:18420"/>
    </cofactor>
</comment>
<dbReference type="InterPro" id="IPR007197">
    <property type="entry name" value="rSAM"/>
</dbReference>
<comment type="similarity">
    <text evidence="8">Belongs to the radical SAM superfamily. 7-carboxy-7-deazaguanine synthase family.</text>
</comment>
<accession>A0ABT5VJJ4</accession>
<evidence type="ECO:0000256" key="8">
    <source>
        <dbReference type="HAMAP-Rule" id="MF_00917"/>
    </source>
</evidence>
<evidence type="ECO:0000256" key="2">
    <source>
        <dbReference type="ARBA" id="ARBA00022691"/>
    </source>
</evidence>
<dbReference type="PIRSF" id="PIRSF000370">
    <property type="entry name" value="QueE"/>
    <property type="match status" value="1"/>
</dbReference>
<gene>
    <name evidence="8 10" type="primary">queE</name>
    <name evidence="10" type="ORF">N7Z68_19950</name>
</gene>
<name>A0ABT5VJJ4_9BACI</name>
<organism evidence="10 11">
    <name type="scientific">Alkalihalobacterium chitinilyticum</name>
    <dbReference type="NCBI Taxonomy" id="2980103"/>
    <lineage>
        <taxon>Bacteria</taxon>
        <taxon>Bacillati</taxon>
        <taxon>Bacillota</taxon>
        <taxon>Bacilli</taxon>
        <taxon>Bacillales</taxon>
        <taxon>Bacillaceae</taxon>
        <taxon>Alkalihalobacterium</taxon>
    </lineage>
</organism>
<evidence type="ECO:0000256" key="7">
    <source>
        <dbReference type="ARBA" id="ARBA00023239"/>
    </source>
</evidence>
<comment type="cofactor">
    <cofactor evidence="8">
        <name>S-adenosyl-L-methionine</name>
        <dbReference type="ChEBI" id="CHEBI:59789"/>
    </cofactor>
    <text evidence="8">Binds 1 S-adenosyl-L-methionine per subunit.</text>
</comment>
<dbReference type="SUPFAM" id="SSF102114">
    <property type="entry name" value="Radical SAM enzymes"/>
    <property type="match status" value="1"/>
</dbReference>
<keyword evidence="6 8" id="KW-0411">Iron-sulfur</keyword>
<keyword evidence="4 8" id="KW-0460">Magnesium</keyword>
<dbReference type="PANTHER" id="PTHR42836:SF1">
    <property type="entry name" value="7-CARBOXY-7-DEAZAGUANINE SYNTHASE"/>
    <property type="match status" value="1"/>
</dbReference>
<dbReference type="RefSeq" id="WP_275120225.1">
    <property type="nucleotide sequence ID" value="NZ_JAOTPO010000018.1"/>
</dbReference>
<dbReference type="GO" id="GO:0016829">
    <property type="term" value="F:lyase activity"/>
    <property type="evidence" value="ECO:0007669"/>
    <property type="project" value="UniProtKB-KW"/>
</dbReference>
<dbReference type="InterPro" id="IPR013785">
    <property type="entry name" value="Aldolase_TIM"/>
</dbReference>
<dbReference type="InterPro" id="IPR058240">
    <property type="entry name" value="rSAM_sf"/>
</dbReference>
<comment type="catalytic activity">
    <reaction evidence="8">
        <text>6-carboxy-5,6,7,8-tetrahydropterin + H(+) = 7-carboxy-7-carbaguanine + NH4(+)</text>
        <dbReference type="Rhea" id="RHEA:27974"/>
        <dbReference type="ChEBI" id="CHEBI:15378"/>
        <dbReference type="ChEBI" id="CHEBI:28938"/>
        <dbReference type="ChEBI" id="CHEBI:61032"/>
        <dbReference type="ChEBI" id="CHEBI:61036"/>
        <dbReference type="EC" id="4.3.99.3"/>
    </reaction>
</comment>
<feature type="binding site" evidence="8">
    <location>
        <position position="41"/>
    </location>
    <ligand>
        <name>[4Fe-4S] cluster</name>
        <dbReference type="ChEBI" id="CHEBI:49883"/>
        <note>4Fe-4S-S-AdoMet</note>
    </ligand>
</feature>